<keyword evidence="2" id="KW-1185">Reference proteome</keyword>
<organism evidence="1 2">
    <name type="scientific">Pontibacter locisalis</name>
    <dbReference type="NCBI Taxonomy" id="1719035"/>
    <lineage>
        <taxon>Bacteria</taxon>
        <taxon>Pseudomonadati</taxon>
        <taxon>Bacteroidota</taxon>
        <taxon>Cytophagia</taxon>
        <taxon>Cytophagales</taxon>
        <taxon>Hymenobacteraceae</taxon>
        <taxon>Pontibacter</taxon>
    </lineage>
</organism>
<accession>A0ABW5IMJ9</accession>
<evidence type="ECO:0000313" key="1">
    <source>
        <dbReference type="EMBL" id="MFD2514635.1"/>
    </source>
</evidence>
<dbReference type="Proteomes" id="UP001597544">
    <property type="component" value="Unassembled WGS sequence"/>
</dbReference>
<protein>
    <submittedName>
        <fullName evidence="1">Uncharacterized protein</fullName>
    </submittedName>
</protein>
<dbReference type="RefSeq" id="WP_377507636.1">
    <property type="nucleotide sequence ID" value="NZ_JBHULU010000015.1"/>
</dbReference>
<evidence type="ECO:0000313" key="2">
    <source>
        <dbReference type="Proteomes" id="UP001597544"/>
    </source>
</evidence>
<name>A0ABW5IMJ9_9BACT</name>
<reference evidence="2" key="1">
    <citation type="journal article" date="2019" name="Int. J. Syst. Evol. Microbiol.">
        <title>The Global Catalogue of Microorganisms (GCM) 10K type strain sequencing project: providing services to taxonomists for standard genome sequencing and annotation.</title>
        <authorList>
            <consortium name="The Broad Institute Genomics Platform"/>
            <consortium name="The Broad Institute Genome Sequencing Center for Infectious Disease"/>
            <person name="Wu L."/>
            <person name="Ma J."/>
        </authorList>
    </citation>
    <scope>NUCLEOTIDE SEQUENCE [LARGE SCALE GENOMIC DNA]</scope>
    <source>
        <strain evidence="2">KCTC 42498</strain>
    </source>
</reference>
<comment type="caution">
    <text evidence="1">The sequence shown here is derived from an EMBL/GenBank/DDBJ whole genome shotgun (WGS) entry which is preliminary data.</text>
</comment>
<dbReference type="EMBL" id="JBHULU010000015">
    <property type="protein sequence ID" value="MFD2514635.1"/>
    <property type="molecule type" value="Genomic_DNA"/>
</dbReference>
<gene>
    <name evidence="1" type="ORF">ACFSRY_12235</name>
</gene>
<sequence>MPLLYENTASLSEAVTGGGAWRQFVTGESIVLEYASYKLASCTATSCAIAKLAAWGEESMFIVLTKRTTIKEVYLSL</sequence>
<proteinExistence type="predicted"/>